<keyword evidence="1" id="KW-0472">Membrane</keyword>
<keyword evidence="1" id="KW-0812">Transmembrane</keyword>
<protein>
    <recommendedName>
        <fullName evidence="4">ABC transporter permease</fullName>
    </recommendedName>
</protein>
<organism evidence="2 3">
    <name type="scientific">Natribaculum luteum</name>
    <dbReference type="NCBI Taxonomy" id="1586232"/>
    <lineage>
        <taxon>Archaea</taxon>
        <taxon>Methanobacteriati</taxon>
        <taxon>Methanobacteriota</taxon>
        <taxon>Stenosarchaea group</taxon>
        <taxon>Halobacteria</taxon>
        <taxon>Halobacteriales</taxon>
        <taxon>Natrialbaceae</taxon>
        <taxon>Natribaculum</taxon>
    </lineage>
</organism>
<dbReference type="RefSeq" id="WP_246969837.1">
    <property type="nucleotide sequence ID" value="NZ_CP095397.1"/>
</dbReference>
<feature type="transmembrane region" description="Helical" evidence="1">
    <location>
        <begin position="99"/>
        <end position="118"/>
    </location>
</feature>
<keyword evidence="1" id="KW-1133">Transmembrane helix</keyword>
<feature type="transmembrane region" description="Helical" evidence="1">
    <location>
        <begin position="12"/>
        <end position="37"/>
    </location>
</feature>
<comment type="caution">
    <text evidence="2">The sequence shown here is derived from an EMBL/GenBank/DDBJ whole genome shotgun (WGS) entry which is preliminary data.</text>
</comment>
<feature type="transmembrane region" description="Helical" evidence="1">
    <location>
        <begin position="57"/>
        <end position="78"/>
    </location>
</feature>
<dbReference type="EMBL" id="JBHSDJ010000130">
    <property type="protein sequence ID" value="MFC4249098.1"/>
    <property type="molecule type" value="Genomic_DNA"/>
</dbReference>
<name>A0ABD5P4C1_9EURY</name>
<dbReference type="Proteomes" id="UP001595821">
    <property type="component" value="Unassembled WGS sequence"/>
</dbReference>
<proteinExistence type="predicted"/>
<evidence type="ECO:0000313" key="2">
    <source>
        <dbReference type="EMBL" id="MFC4249098.1"/>
    </source>
</evidence>
<evidence type="ECO:0000256" key="1">
    <source>
        <dbReference type="SAM" id="Phobius"/>
    </source>
</evidence>
<gene>
    <name evidence="2" type="ORF">ACFOZ7_19565</name>
</gene>
<feature type="transmembrane region" description="Helical" evidence="1">
    <location>
        <begin position="138"/>
        <end position="158"/>
    </location>
</feature>
<evidence type="ECO:0000313" key="3">
    <source>
        <dbReference type="Proteomes" id="UP001595821"/>
    </source>
</evidence>
<dbReference type="AlphaFoldDB" id="A0ABD5P4C1"/>
<reference evidence="2 3" key="1">
    <citation type="journal article" date="2014" name="Int. J. Syst. Evol. Microbiol.">
        <title>Complete genome sequence of Corynebacterium casei LMG S-19264T (=DSM 44701T), isolated from a smear-ripened cheese.</title>
        <authorList>
            <consortium name="US DOE Joint Genome Institute (JGI-PGF)"/>
            <person name="Walter F."/>
            <person name="Albersmeier A."/>
            <person name="Kalinowski J."/>
            <person name="Ruckert C."/>
        </authorList>
    </citation>
    <scope>NUCLEOTIDE SEQUENCE [LARGE SCALE GENOMIC DNA]</scope>
    <source>
        <strain evidence="2 3">IBRC-M 10912</strain>
    </source>
</reference>
<evidence type="ECO:0008006" key="4">
    <source>
        <dbReference type="Google" id="ProtNLM"/>
    </source>
</evidence>
<sequence>MAVSRWRPRATLGLELVFSVAPGLLVGTLVFGAVLYATDRIEAVAQVYSLEGVVASWLVVVTYSLTLGVLYAAMLLFVGRADDGLLAALNIDFHDPIAGAIWGGLFSFVVWLGVVELAPPVATAVIDGGSWSLPSVDWIVLLGAVLFGLLLGGGYPLVRDVVS</sequence>
<dbReference type="GeneID" id="71855491"/>
<accession>A0ABD5P4C1</accession>